<dbReference type="SMART" id="SM00448">
    <property type="entry name" value="REC"/>
    <property type="match status" value="1"/>
</dbReference>
<evidence type="ECO:0000256" key="1">
    <source>
        <dbReference type="ARBA" id="ARBA00022553"/>
    </source>
</evidence>
<dbReference type="InterPro" id="IPR058245">
    <property type="entry name" value="NreC/VraR/RcsB-like_REC"/>
</dbReference>
<dbReference type="Pfam" id="PF00196">
    <property type="entry name" value="GerE"/>
    <property type="match status" value="1"/>
</dbReference>
<dbReference type="PRINTS" id="PR00038">
    <property type="entry name" value="HTHLUXR"/>
</dbReference>
<dbReference type="PROSITE" id="PS50043">
    <property type="entry name" value="HTH_LUXR_2"/>
    <property type="match status" value="1"/>
</dbReference>
<dbReference type="CDD" id="cd17535">
    <property type="entry name" value="REC_NarL-like"/>
    <property type="match status" value="1"/>
</dbReference>
<name>A0A3M9N3Y1_9BACT</name>
<sequence>MQARTPQGATAVLGQRSGSLACRQFRYLIIQPMIDIVIADDHKLFAQGLANLLNTDPDLQVTAIFNDGRSLLDHLQSQPTQVALIDLNMPFFNGEKTLQRMKEQGICCKKIVITMYADERLLKSCLALGIDAYLLKNTELDVVIDTIKAVVAGTYVLDQRASGQRIEDPTFKDDFLNVHKLSKREVEIVKLVAKGLTSAEIADTLFLSILTVDTHRRNIHQKLKVKNTAELIQLALKQDLYLQ</sequence>
<dbReference type="InterPro" id="IPR001789">
    <property type="entry name" value="Sig_transdc_resp-reg_receiver"/>
</dbReference>
<dbReference type="InterPro" id="IPR016032">
    <property type="entry name" value="Sig_transdc_resp-reg_C-effctor"/>
</dbReference>
<evidence type="ECO:0000259" key="4">
    <source>
        <dbReference type="PROSITE" id="PS50043"/>
    </source>
</evidence>
<dbReference type="PROSITE" id="PS00622">
    <property type="entry name" value="HTH_LUXR_1"/>
    <property type="match status" value="1"/>
</dbReference>
<keyword evidence="2 6" id="KW-0238">DNA-binding</keyword>
<dbReference type="SUPFAM" id="SSF52172">
    <property type="entry name" value="CheY-like"/>
    <property type="match status" value="1"/>
</dbReference>
<evidence type="ECO:0000256" key="2">
    <source>
        <dbReference type="ARBA" id="ARBA00023125"/>
    </source>
</evidence>
<feature type="domain" description="Response regulatory" evidence="5">
    <location>
        <begin position="35"/>
        <end position="151"/>
    </location>
</feature>
<reference evidence="6 7" key="1">
    <citation type="submission" date="2018-11" db="EMBL/GenBank/DDBJ databases">
        <title>Rufibacter latericius sp. nov., isolated from water in Baiyang Lake.</title>
        <authorList>
            <person name="Yang Y."/>
        </authorList>
    </citation>
    <scope>NUCLEOTIDE SEQUENCE [LARGE SCALE GENOMIC DNA]</scope>
    <source>
        <strain evidence="6 7">MCC P1</strain>
    </source>
</reference>
<proteinExistence type="predicted"/>
<dbReference type="Proteomes" id="UP000271010">
    <property type="component" value="Unassembled WGS sequence"/>
</dbReference>
<dbReference type="GO" id="GO:0006355">
    <property type="term" value="P:regulation of DNA-templated transcription"/>
    <property type="evidence" value="ECO:0007669"/>
    <property type="project" value="InterPro"/>
</dbReference>
<gene>
    <name evidence="6" type="ORF">EFA69_03740</name>
</gene>
<dbReference type="OrthoDB" id="9797341at2"/>
<evidence type="ECO:0000259" key="5">
    <source>
        <dbReference type="PROSITE" id="PS50110"/>
    </source>
</evidence>
<evidence type="ECO:0000313" key="7">
    <source>
        <dbReference type="Proteomes" id="UP000271010"/>
    </source>
</evidence>
<dbReference type="GO" id="GO:0000160">
    <property type="term" value="P:phosphorelay signal transduction system"/>
    <property type="evidence" value="ECO:0007669"/>
    <property type="project" value="InterPro"/>
</dbReference>
<dbReference type="PROSITE" id="PS50110">
    <property type="entry name" value="RESPONSE_REGULATORY"/>
    <property type="match status" value="1"/>
</dbReference>
<dbReference type="SUPFAM" id="SSF46894">
    <property type="entry name" value="C-terminal effector domain of the bipartite response regulators"/>
    <property type="match status" value="1"/>
</dbReference>
<dbReference type="InterPro" id="IPR039420">
    <property type="entry name" value="WalR-like"/>
</dbReference>
<evidence type="ECO:0000256" key="3">
    <source>
        <dbReference type="PROSITE-ProRule" id="PRU00169"/>
    </source>
</evidence>
<keyword evidence="1 3" id="KW-0597">Phosphoprotein</keyword>
<dbReference type="InterPro" id="IPR011006">
    <property type="entry name" value="CheY-like_superfamily"/>
</dbReference>
<accession>A0A3M9N3Y1</accession>
<dbReference type="AlphaFoldDB" id="A0A3M9N3Y1"/>
<dbReference type="EMBL" id="RJJE01000002">
    <property type="protein sequence ID" value="RNI32446.1"/>
    <property type="molecule type" value="Genomic_DNA"/>
</dbReference>
<protein>
    <submittedName>
        <fullName evidence="6">DNA-binding response regulator</fullName>
    </submittedName>
</protein>
<feature type="modified residue" description="4-aspartylphosphate" evidence="3">
    <location>
        <position position="86"/>
    </location>
</feature>
<dbReference type="Pfam" id="PF00072">
    <property type="entry name" value="Response_reg"/>
    <property type="match status" value="1"/>
</dbReference>
<comment type="caution">
    <text evidence="6">The sequence shown here is derived from an EMBL/GenBank/DDBJ whole genome shotgun (WGS) entry which is preliminary data.</text>
</comment>
<feature type="domain" description="HTH luxR-type" evidence="4">
    <location>
        <begin position="174"/>
        <end position="239"/>
    </location>
</feature>
<evidence type="ECO:0000313" key="6">
    <source>
        <dbReference type="EMBL" id="RNI32446.1"/>
    </source>
</evidence>
<dbReference type="GO" id="GO:0003677">
    <property type="term" value="F:DNA binding"/>
    <property type="evidence" value="ECO:0007669"/>
    <property type="project" value="UniProtKB-KW"/>
</dbReference>
<dbReference type="SMART" id="SM00421">
    <property type="entry name" value="HTH_LUXR"/>
    <property type="match status" value="1"/>
</dbReference>
<dbReference type="Gene3D" id="3.40.50.2300">
    <property type="match status" value="1"/>
</dbReference>
<dbReference type="CDD" id="cd06170">
    <property type="entry name" value="LuxR_C_like"/>
    <property type="match status" value="1"/>
</dbReference>
<keyword evidence="7" id="KW-1185">Reference proteome</keyword>
<dbReference type="PANTHER" id="PTHR43214">
    <property type="entry name" value="TWO-COMPONENT RESPONSE REGULATOR"/>
    <property type="match status" value="1"/>
</dbReference>
<dbReference type="InterPro" id="IPR000792">
    <property type="entry name" value="Tscrpt_reg_LuxR_C"/>
</dbReference>
<organism evidence="6 7">
    <name type="scientific">Rufibacter immobilis</name>
    <dbReference type="NCBI Taxonomy" id="1348778"/>
    <lineage>
        <taxon>Bacteria</taxon>
        <taxon>Pseudomonadati</taxon>
        <taxon>Bacteroidota</taxon>
        <taxon>Cytophagia</taxon>
        <taxon>Cytophagales</taxon>
        <taxon>Hymenobacteraceae</taxon>
        <taxon>Rufibacter</taxon>
    </lineage>
</organism>